<evidence type="ECO:0000313" key="3">
    <source>
        <dbReference type="Proteomes" id="UP000006787"/>
    </source>
</evidence>
<evidence type="ECO:0000259" key="1">
    <source>
        <dbReference type="PROSITE" id="PS50943"/>
    </source>
</evidence>
<dbReference type="AlphaFoldDB" id="K2QD03"/>
<dbReference type="SUPFAM" id="SSF47413">
    <property type="entry name" value="lambda repressor-like DNA-binding domains"/>
    <property type="match status" value="1"/>
</dbReference>
<evidence type="ECO:0000313" key="2">
    <source>
        <dbReference type="EMBL" id="EKF51342.1"/>
    </source>
</evidence>
<proteinExistence type="predicted"/>
<dbReference type="SMART" id="SM00530">
    <property type="entry name" value="HTH_XRE"/>
    <property type="match status" value="1"/>
</dbReference>
<dbReference type="PATRIC" id="fig|1231377.3.peg.1293"/>
<dbReference type="PROSITE" id="PS50943">
    <property type="entry name" value="HTH_CROC1"/>
    <property type="match status" value="1"/>
</dbReference>
<gene>
    <name evidence="2" type="ORF">C426_1296</name>
</gene>
<dbReference type="Proteomes" id="UP000006787">
    <property type="component" value="Unassembled WGS sequence"/>
</dbReference>
<feature type="domain" description="HTH cro/C1-type" evidence="1">
    <location>
        <begin position="5"/>
        <end position="60"/>
    </location>
</feature>
<dbReference type="EMBL" id="AMQS01000015">
    <property type="protein sequence ID" value="EKF51342.1"/>
    <property type="molecule type" value="Genomic_DNA"/>
</dbReference>
<sequence>MKNNLADLLRSKKITILKMSLDTGLSRTTLTFLAKNRTKRIDFNTLAVICKYLQIKPNDFFSMEEKNEF</sequence>
<dbReference type="InterPro" id="IPR001387">
    <property type="entry name" value="Cro/C1-type_HTH"/>
</dbReference>
<organism evidence="2 3">
    <name type="scientific">Lactococcus garvieae DCC43</name>
    <dbReference type="NCBI Taxonomy" id="1231377"/>
    <lineage>
        <taxon>Bacteria</taxon>
        <taxon>Bacillati</taxon>
        <taxon>Bacillota</taxon>
        <taxon>Bacilli</taxon>
        <taxon>Lactobacillales</taxon>
        <taxon>Streptococcaceae</taxon>
        <taxon>Lactococcus</taxon>
    </lineage>
</organism>
<dbReference type="Pfam" id="PF13443">
    <property type="entry name" value="HTH_26"/>
    <property type="match status" value="1"/>
</dbReference>
<accession>K2QD03</accession>
<reference evidence="2 3" key="1">
    <citation type="journal article" date="2012" name="J. Bacteriol.">
        <title>Genome Sequence of the Bacteriocin-Producing Strain Lactococcus garvieae DCC43.</title>
        <authorList>
            <person name="Gabrielsen C."/>
            <person name="Brede D.A."/>
            <person name="Hernandez P.E."/>
            <person name="Nes I.F."/>
            <person name="Diep D.B."/>
        </authorList>
    </citation>
    <scope>NUCLEOTIDE SEQUENCE [LARGE SCALE GENOMIC DNA]</scope>
    <source>
        <strain evidence="2 3">DCC43</strain>
    </source>
</reference>
<name>K2QD03_9LACT</name>
<dbReference type="RefSeq" id="WP_004260185.1">
    <property type="nucleotide sequence ID" value="NZ_AMQS01000015.1"/>
</dbReference>
<dbReference type="GO" id="GO:0003677">
    <property type="term" value="F:DNA binding"/>
    <property type="evidence" value="ECO:0007669"/>
    <property type="project" value="InterPro"/>
</dbReference>
<dbReference type="Gene3D" id="1.10.260.40">
    <property type="entry name" value="lambda repressor-like DNA-binding domains"/>
    <property type="match status" value="1"/>
</dbReference>
<protein>
    <recommendedName>
        <fullName evidence="1">HTH cro/C1-type domain-containing protein</fullName>
    </recommendedName>
</protein>
<comment type="caution">
    <text evidence="2">The sequence shown here is derived from an EMBL/GenBank/DDBJ whole genome shotgun (WGS) entry which is preliminary data.</text>
</comment>
<dbReference type="InterPro" id="IPR010982">
    <property type="entry name" value="Lambda_DNA-bd_dom_sf"/>
</dbReference>